<name>A0A9Q3FRQ0_9BASI</name>
<keyword evidence="2" id="KW-1185">Reference proteome</keyword>
<protein>
    <submittedName>
        <fullName evidence="1">Uncharacterized protein</fullName>
    </submittedName>
</protein>
<proteinExistence type="predicted"/>
<dbReference type="AlphaFoldDB" id="A0A9Q3FRQ0"/>
<sequence>MIDHLILKLASDRTLLFRGLYCSQFKVFFNQFKMHSTLVRQQTDNRLSDFLVSDSHGLKIKIGYCNLIKPVLEIVLVLVSLATVVKLSIHLSYPIQS</sequence>
<evidence type="ECO:0000313" key="2">
    <source>
        <dbReference type="Proteomes" id="UP000765509"/>
    </source>
</evidence>
<organism evidence="1 2">
    <name type="scientific">Austropuccinia psidii MF-1</name>
    <dbReference type="NCBI Taxonomy" id="1389203"/>
    <lineage>
        <taxon>Eukaryota</taxon>
        <taxon>Fungi</taxon>
        <taxon>Dikarya</taxon>
        <taxon>Basidiomycota</taxon>
        <taxon>Pucciniomycotina</taxon>
        <taxon>Pucciniomycetes</taxon>
        <taxon>Pucciniales</taxon>
        <taxon>Sphaerophragmiaceae</taxon>
        <taxon>Austropuccinia</taxon>
    </lineage>
</organism>
<reference evidence="1" key="1">
    <citation type="submission" date="2021-03" db="EMBL/GenBank/DDBJ databases">
        <title>Draft genome sequence of rust myrtle Austropuccinia psidii MF-1, a brazilian biotype.</title>
        <authorList>
            <person name="Quecine M.C."/>
            <person name="Pachon D.M.R."/>
            <person name="Bonatelli M.L."/>
            <person name="Correr F.H."/>
            <person name="Franceschini L.M."/>
            <person name="Leite T.F."/>
            <person name="Margarido G.R.A."/>
            <person name="Almeida C.A."/>
            <person name="Ferrarezi J.A."/>
            <person name="Labate C.A."/>
        </authorList>
    </citation>
    <scope>NUCLEOTIDE SEQUENCE</scope>
    <source>
        <strain evidence="1">MF-1</strain>
    </source>
</reference>
<comment type="caution">
    <text evidence="1">The sequence shown here is derived from an EMBL/GenBank/DDBJ whole genome shotgun (WGS) entry which is preliminary data.</text>
</comment>
<evidence type="ECO:0000313" key="1">
    <source>
        <dbReference type="EMBL" id="MBW0542698.1"/>
    </source>
</evidence>
<dbReference type="Proteomes" id="UP000765509">
    <property type="component" value="Unassembled WGS sequence"/>
</dbReference>
<gene>
    <name evidence="1" type="ORF">O181_082413</name>
</gene>
<dbReference type="EMBL" id="AVOT02047401">
    <property type="protein sequence ID" value="MBW0542698.1"/>
    <property type="molecule type" value="Genomic_DNA"/>
</dbReference>
<accession>A0A9Q3FRQ0</accession>